<dbReference type="Pfam" id="PF21790">
    <property type="entry name" value="OGG"/>
    <property type="match status" value="1"/>
</dbReference>
<sequence>MNTLDSTTFLLPQIHGRSIFNRVIPTVNYLERTFKSLEQNGWFYTNLKPWEKQIIKGYALQDVIHKLRAANQQSKVSIIRDQILKHSANDLGTYPLAIYLIVYFIQQTENNQYKSFVEFAQKHGITENLNSISAIWSCGTKDGKYLGILDDSLNIIDLDFFHRWASITPSSTFKEKLKITVSAPLLSKSSYDSHIACFKASINEAPRFTGVNSLKWSEYVMGKEYDIPQFFNKKFDRNEVWDYCGDNTNTDLDALLIVLSWGGMDRMHAKSLLDNPAPVLDIVRRLRSKKFESRKEAFDYIQDKRKQGLLPGMGIGYFTKLICFLQPSLKGYIMDQWLAKSVNLLLGSPLIHIASKTWVSDQNTPAIYEDFCTYIDGLASEIGKSGFETEEFLFSIGGRKKGLWRGYVVQHY</sequence>
<dbReference type="EMBL" id="JAUTBA010000001">
    <property type="protein sequence ID" value="MDQ1151874.1"/>
    <property type="molecule type" value="Genomic_DNA"/>
</dbReference>
<keyword evidence="2" id="KW-1185">Reference proteome</keyword>
<comment type="caution">
    <text evidence="1">The sequence shown here is derived from an EMBL/GenBank/DDBJ whole genome shotgun (WGS) entry which is preliminary data.</text>
</comment>
<proteinExistence type="predicted"/>
<dbReference type="Proteomes" id="UP001244640">
    <property type="component" value="Unassembled WGS sequence"/>
</dbReference>
<evidence type="ECO:0000313" key="2">
    <source>
        <dbReference type="Proteomes" id="UP001244640"/>
    </source>
</evidence>
<reference evidence="1 2" key="1">
    <citation type="submission" date="2023-07" db="EMBL/GenBank/DDBJ databases">
        <title>Functional and genomic diversity of the sorghum phyllosphere microbiome.</title>
        <authorList>
            <person name="Shade A."/>
        </authorList>
    </citation>
    <scope>NUCLEOTIDE SEQUENCE [LARGE SCALE GENOMIC DNA]</scope>
    <source>
        <strain evidence="1 2">SORGH_AS_0892</strain>
    </source>
</reference>
<evidence type="ECO:0000313" key="1">
    <source>
        <dbReference type="EMBL" id="MDQ1151874.1"/>
    </source>
</evidence>
<protein>
    <submittedName>
        <fullName evidence="1">Uncharacterized protein</fullName>
    </submittedName>
</protein>
<gene>
    <name evidence="1" type="ORF">QE382_003858</name>
</gene>
<dbReference type="InterPro" id="IPR048868">
    <property type="entry name" value="OGG-like_put"/>
</dbReference>
<organism evidence="1 2">
    <name type="scientific">Sphingobacterium zeae</name>
    <dbReference type="NCBI Taxonomy" id="1776859"/>
    <lineage>
        <taxon>Bacteria</taxon>
        <taxon>Pseudomonadati</taxon>
        <taxon>Bacteroidota</taxon>
        <taxon>Sphingobacteriia</taxon>
        <taxon>Sphingobacteriales</taxon>
        <taxon>Sphingobacteriaceae</taxon>
        <taxon>Sphingobacterium</taxon>
    </lineage>
</organism>
<name>A0ABU0UAL8_9SPHI</name>
<accession>A0ABU0UAL8</accession>
<dbReference type="RefSeq" id="WP_307187293.1">
    <property type="nucleotide sequence ID" value="NZ_JAUTBA010000001.1"/>
</dbReference>